<accession>A0A9P3Q1Q7</accession>
<evidence type="ECO:0000313" key="2">
    <source>
        <dbReference type="Proteomes" id="UP001063166"/>
    </source>
</evidence>
<dbReference type="EMBL" id="BRPK01000023">
    <property type="protein sequence ID" value="GLB45513.1"/>
    <property type="molecule type" value="Genomic_DNA"/>
</dbReference>
<evidence type="ECO:0000313" key="1">
    <source>
        <dbReference type="EMBL" id="GLB45513.1"/>
    </source>
</evidence>
<dbReference type="AlphaFoldDB" id="A0A9P3Q1Q7"/>
<reference evidence="1" key="1">
    <citation type="submission" date="2022-07" db="EMBL/GenBank/DDBJ databases">
        <title>The genome of Lyophyllum shimeji provides insight into the initial evolution of ectomycorrhizal fungal genome.</title>
        <authorList>
            <person name="Kobayashi Y."/>
            <person name="Shibata T."/>
            <person name="Hirakawa H."/>
            <person name="Shigenobu S."/>
            <person name="Nishiyama T."/>
            <person name="Yamada A."/>
            <person name="Hasebe M."/>
            <person name="Kawaguchi M."/>
        </authorList>
    </citation>
    <scope>NUCLEOTIDE SEQUENCE</scope>
    <source>
        <strain evidence="1">AT787</strain>
    </source>
</reference>
<proteinExistence type="predicted"/>
<keyword evidence="2" id="KW-1185">Reference proteome</keyword>
<organism evidence="1 2">
    <name type="scientific">Lyophyllum shimeji</name>
    <name type="common">Hon-shimeji</name>
    <name type="synonym">Tricholoma shimeji</name>
    <dbReference type="NCBI Taxonomy" id="47721"/>
    <lineage>
        <taxon>Eukaryota</taxon>
        <taxon>Fungi</taxon>
        <taxon>Dikarya</taxon>
        <taxon>Basidiomycota</taxon>
        <taxon>Agaricomycotina</taxon>
        <taxon>Agaricomycetes</taxon>
        <taxon>Agaricomycetidae</taxon>
        <taxon>Agaricales</taxon>
        <taxon>Tricholomatineae</taxon>
        <taxon>Lyophyllaceae</taxon>
        <taxon>Lyophyllum</taxon>
    </lineage>
</organism>
<gene>
    <name evidence="1" type="ORF">LshimejAT787_2300730</name>
</gene>
<protein>
    <submittedName>
        <fullName evidence="1">Uncharacterized protein</fullName>
    </submittedName>
</protein>
<name>A0A9P3Q1Q7_LYOSH</name>
<comment type="caution">
    <text evidence="1">The sequence shown here is derived from an EMBL/GenBank/DDBJ whole genome shotgun (WGS) entry which is preliminary data.</text>
</comment>
<dbReference type="Proteomes" id="UP001063166">
    <property type="component" value="Unassembled WGS sequence"/>
</dbReference>
<sequence>MPCPLFQNNNSPHKLSASCVRQGHATYCQQHNHYAEYGAMCPTCKATAERRAKGVQAIEALRRATARRRKSLP</sequence>